<evidence type="ECO:0000256" key="3">
    <source>
        <dbReference type="ARBA" id="ARBA00022781"/>
    </source>
</evidence>
<dbReference type="InterPro" id="IPR000711">
    <property type="entry name" value="ATPase_OSCP/dsu"/>
</dbReference>
<protein>
    <recommendedName>
        <fullName evidence="8">ATP synthase subunit delta</fullName>
    </recommendedName>
    <alternativeName>
        <fullName evidence="8">ATP synthase F(1) sector subunit delta</fullName>
    </alternativeName>
    <alternativeName>
        <fullName evidence="8">F-type ATPase subunit delta</fullName>
        <shortName evidence="8">F-ATPase subunit delta</shortName>
    </alternativeName>
</protein>
<keyword evidence="4 8" id="KW-0406">Ion transport</keyword>
<keyword evidence="2 8" id="KW-0813">Transport</keyword>
<dbReference type="GO" id="GO:0046933">
    <property type="term" value="F:proton-transporting ATP synthase activity, rotational mechanism"/>
    <property type="evidence" value="ECO:0007669"/>
    <property type="project" value="UniProtKB-UniRule"/>
</dbReference>
<evidence type="ECO:0000313" key="9">
    <source>
        <dbReference type="EMBL" id="VDG77055.1"/>
    </source>
</evidence>
<dbReference type="EMBL" id="UYIO01000001">
    <property type="protein sequence ID" value="VDG77055.1"/>
    <property type="molecule type" value="Genomic_DNA"/>
</dbReference>
<dbReference type="AlphaFoldDB" id="A0A7Z9C8Z1"/>
<evidence type="ECO:0000256" key="8">
    <source>
        <dbReference type="HAMAP-Rule" id="MF_01416"/>
    </source>
</evidence>
<evidence type="ECO:0000256" key="1">
    <source>
        <dbReference type="ARBA" id="ARBA00004370"/>
    </source>
</evidence>
<proteinExistence type="inferred from homology"/>
<organism evidence="9 10">
    <name type="scientific">Actinobaculum suis</name>
    <dbReference type="NCBI Taxonomy" id="1657"/>
    <lineage>
        <taxon>Bacteria</taxon>
        <taxon>Bacillati</taxon>
        <taxon>Actinomycetota</taxon>
        <taxon>Actinomycetes</taxon>
        <taxon>Actinomycetales</taxon>
        <taxon>Actinomycetaceae</taxon>
        <taxon>Actinobaculum</taxon>
    </lineage>
</organism>
<gene>
    <name evidence="9" type="primary">atpFH</name>
    <name evidence="8" type="synonym">atpH</name>
    <name evidence="9" type="ORF">NCTC10327_01679</name>
</gene>
<comment type="caution">
    <text evidence="9">The sequence shown here is derived from an EMBL/GenBank/DDBJ whole genome shotgun (WGS) entry which is preliminary data.</text>
</comment>
<keyword evidence="6 8" id="KW-0139">CF(1)</keyword>
<dbReference type="GO" id="GO:0045259">
    <property type="term" value="C:proton-transporting ATP synthase complex"/>
    <property type="evidence" value="ECO:0007669"/>
    <property type="project" value="UniProtKB-KW"/>
</dbReference>
<comment type="similarity">
    <text evidence="8">Belongs to the ATPase delta chain family.</text>
</comment>
<dbReference type="Pfam" id="PF00213">
    <property type="entry name" value="OSCP"/>
    <property type="match status" value="1"/>
</dbReference>
<comment type="subcellular location">
    <subcellularLocation>
        <location evidence="8">Cell membrane</location>
        <topology evidence="8">Peripheral membrane protein</topology>
    </subcellularLocation>
    <subcellularLocation>
        <location evidence="1">Membrane</location>
    </subcellularLocation>
</comment>
<name>A0A7Z9C8Z1_9ACTO</name>
<sequence length="290" mass="31855">MRLLRSSRSRRSGHRLGQIWGDLRPEGDLRGQEMAAEIYFATQILESSGALLRVVQDTTRSLEGRQELVATILGGKVSENVVKLVQAAISLSWSEDDDLPNALEWVAAGALIRQARGRKELDRLEKELFAAVRVFRQQPGVRVAVEDIYGYPEDSRVELAKKLFTGVTAEALELIEWAVRDSGDVGVLETLRAFADMTAELAGQSAATVYSAYEISPAQKERLANALSRYYGKPISIHVTIEPELVGGLRIEFGADVLDASLLQRMKNVKASVARMSASAGRSKEKVKNG</sequence>
<dbReference type="PANTHER" id="PTHR11910">
    <property type="entry name" value="ATP SYNTHASE DELTA CHAIN"/>
    <property type="match status" value="1"/>
</dbReference>
<evidence type="ECO:0000256" key="6">
    <source>
        <dbReference type="ARBA" id="ARBA00023196"/>
    </source>
</evidence>
<dbReference type="PROSITE" id="PS00389">
    <property type="entry name" value="ATPASE_DELTA"/>
    <property type="match status" value="1"/>
</dbReference>
<evidence type="ECO:0000256" key="5">
    <source>
        <dbReference type="ARBA" id="ARBA00023136"/>
    </source>
</evidence>
<evidence type="ECO:0000313" key="10">
    <source>
        <dbReference type="Proteomes" id="UP000269974"/>
    </source>
</evidence>
<evidence type="ECO:0000256" key="2">
    <source>
        <dbReference type="ARBA" id="ARBA00022448"/>
    </source>
</evidence>
<dbReference type="Proteomes" id="UP000269974">
    <property type="component" value="Unassembled WGS sequence"/>
</dbReference>
<dbReference type="GO" id="GO:0005886">
    <property type="term" value="C:plasma membrane"/>
    <property type="evidence" value="ECO:0007669"/>
    <property type="project" value="UniProtKB-SubCell"/>
</dbReference>
<evidence type="ECO:0000256" key="7">
    <source>
        <dbReference type="ARBA" id="ARBA00023310"/>
    </source>
</evidence>
<dbReference type="PRINTS" id="PR00125">
    <property type="entry name" value="ATPASEDELTA"/>
</dbReference>
<keyword evidence="8" id="KW-1003">Cell membrane</keyword>
<comment type="function">
    <text evidence="8">This protein is part of the stalk that links CF(0) to CF(1). It either transmits conformational changes from CF(0) to CF(1) or is implicated in proton conduction.</text>
</comment>
<accession>A0A7Z9C8Z1</accession>
<keyword evidence="5 8" id="KW-0472">Membrane</keyword>
<dbReference type="InterPro" id="IPR020781">
    <property type="entry name" value="ATPase_OSCP/d_CS"/>
</dbReference>
<dbReference type="HAMAP" id="MF_01416">
    <property type="entry name" value="ATP_synth_delta_bact"/>
    <property type="match status" value="1"/>
</dbReference>
<reference evidence="9 10" key="1">
    <citation type="submission" date="2018-11" db="EMBL/GenBank/DDBJ databases">
        <authorList>
            <consortium name="Pathogen Informatics"/>
        </authorList>
    </citation>
    <scope>NUCLEOTIDE SEQUENCE [LARGE SCALE GENOMIC DNA]</scope>
    <source>
        <strain evidence="9 10">NCTC10327</strain>
    </source>
</reference>
<keyword evidence="7 8" id="KW-0066">ATP synthesis</keyword>
<keyword evidence="3 8" id="KW-0375">Hydrogen ion transport</keyword>
<comment type="function">
    <text evidence="8">F(1)F(0) ATP synthase produces ATP from ADP in the presence of a proton or sodium gradient. F-type ATPases consist of two structural domains, F(1) containing the extramembraneous catalytic core and F(0) containing the membrane proton channel, linked together by a central stalk and a peripheral stalk. During catalysis, ATP synthesis in the catalytic domain of F(1) is coupled via a rotary mechanism of the central stalk subunits to proton translocation.</text>
</comment>
<evidence type="ECO:0000256" key="4">
    <source>
        <dbReference type="ARBA" id="ARBA00023065"/>
    </source>
</evidence>